<reference evidence="1" key="1">
    <citation type="submission" date="2021-06" db="EMBL/GenBank/DDBJ databases">
        <authorList>
            <person name="Hodson N. C."/>
            <person name="Mongue J. A."/>
            <person name="Jaron S. K."/>
        </authorList>
    </citation>
    <scope>NUCLEOTIDE SEQUENCE</scope>
</reference>
<proteinExistence type="predicted"/>
<comment type="caution">
    <text evidence="1">The sequence shown here is derived from an EMBL/GenBank/DDBJ whole genome shotgun (WGS) entry which is preliminary data.</text>
</comment>
<organism evidence="1 2">
    <name type="scientific">Allacma fusca</name>
    <dbReference type="NCBI Taxonomy" id="39272"/>
    <lineage>
        <taxon>Eukaryota</taxon>
        <taxon>Metazoa</taxon>
        <taxon>Ecdysozoa</taxon>
        <taxon>Arthropoda</taxon>
        <taxon>Hexapoda</taxon>
        <taxon>Collembola</taxon>
        <taxon>Symphypleona</taxon>
        <taxon>Sminthuridae</taxon>
        <taxon>Allacma</taxon>
    </lineage>
</organism>
<dbReference type="EMBL" id="CAJVCH010164912">
    <property type="protein sequence ID" value="CAG7728530.1"/>
    <property type="molecule type" value="Genomic_DNA"/>
</dbReference>
<evidence type="ECO:0000313" key="1">
    <source>
        <dbReference type="EMBL" id="CAG7728530.1"/>
    </source>
</evidence>
<gene>
    <name evidence="1" type="ORF">AFUS01_LOCUS17301</name>
</gene>
<dbReference type="AlphaFoldDB" id="A0A8J2KMB7"/>
<name>A0A8J2KMB7_9HEXA</name>
<dbReference type="Proteomes" id="UP000708208">
    <property type="component" value="Unassembled WGS sequence"/>
</dbReference>
<sequence>MDSSNWDSICKDFKEKNFE</sequence>
<accession>A0A8J2KMB7</accession>
<protein>
    <submittedName>
        <fullName evidence="1">Uncharacterized protein</fullName>
    </submittedName>
</protein>
<feature type="non-terminal residue" evidence="1">
    <location>
        <position position="1"/>
    </location>
</feature>
<evidence type="ECO:0000313" key="2">
    <source>
        <dbReference type="Proteomes" id="UP000708208"/>
    </source>
</evidence>
<keyword evidence="2" id="KW-1185">Reference proteome</keyword>